<keyword evidence="2" id="KW-1185">Reference proteome</keyword>
<gene>
    <name evidence="1" type="ORF">HPB47_023765</name>
</gene>
<reference evidence="1 2" key="1">
    <citation type="journal article" date="2020" name="Cell">
        <title>Large-Scale Comparative Analyses of Tick Genomes Elucidate Their Genetic Diversity and Vector Capacities.</title>
        <authorList>
            <consortium name="Tick Genome and Microbiome Consortium (TIGMIC)"/>
            <person name="Jia N."/>
            <person name="Wang J."/>
            <person name="Shi W."/>
            <person name="Du L."/>
            <person name="Sun Y."/>
            <person name="Zhan W."/>
            <person name="Jiang J.F."/>
            <person name="Wang Q."/>
            <person name="Zhang B."/>
            <person name="Ji P."/>
            <person name="Bell-Sakyi L."/>
            <person name="Cui X.M."/>
            <person name="Yuan T.T."/>
            <person name="Jiang B.G."/>
            <person name="Yang W.F."/>
            <person name="Lam T.T."/>
            <person name="Chang Q.C."/>
            <person name="Ding S.J."/>
            <person name="Wang X.J."/>
            <person name="Zhu J.G."/>
            <person name="Ruan X.D."/>
            <person name="Zhao L."/>
            <person name="Wei J.T."/>
            <person name="Ye R.Z."/>
            <person name="Que T.C."/>
            <person name="Du C.H."/>
            <person name="Zhou Y.H."/>
            <person name="Cheng J.X."/>
            <person name="Dai P.F."/>
            <person name="Guo W.B."/>
            <person name="Han X.H."/>
            <person name="Huang E.J."/>
            <person name="Li L.F."/>
            <person name="Wei W."/>
            <person name="Gao Y.C."/>
            <person name="Liu J.Z."/>
            <person name="Shao H.Z."/>
            <person name="Wang X."/>
            <person name="Wang C.C."/>
            <person name="Yang T.C."/>
            <person name="Huo Q.B."/>
            <person name="Li W."/>
            <person name="Chen H.Y."/>
            <person name="Chen S.E."/>
            <person name="Zhou L.G."/>
            <person name="Ni X.B."/>
            <person name="Tian J.H."/>
            <person name="Sheng Y."/>
            <person name="Liu T."/>
            <person name="Pan Y.S."/>
            <person name="Xia L.Y."/>
            <person name="Li J."/>
            <person name="Zhao F."/>
            <person name="Cao W.C."/>
        </authorList>
    </citation>
    <scope>NUCLEOTIDE SEQUENCE [LARGE SCALE GENOMIC DNA]</scope>
    <source>
        <strain evidence="1">Iper-2018</strain>
    </source>
</reference>
<organism evidence="1 2">
    <name type="scientific">Ixodes persulcatus</name>
    <name type="common">Taiga tick</name>
    <dbReference type="NCBI Taxonomy" id="34615"/>
    <lineage>
        <taxon>Eukaryota</taxon>
        <taxon>Metazoa</taxon>
        <taxon>Ecdysozoa</taxon>
        <taxon>Arthropoda</taxon>
        <taxon>Chelicerata</taxon>
        <taxon>Arachnida</taxon>
        <taxon>Acari</taxon>
        <taxon>Parasitiformes</taxon>
        <taxon>Ixodida</taxon>
        <taxon>Ixodoidea</taxon>
        <taxon>Ixodidae</taxon>
        <taxon>Ixodinae</taxon>
        <taxon>Ixodes</taxon>
    </lineage>
</organism>
<sequence length="566" mass="66196">MDTICVIQRAHVCSVSHDYRIRQRDVGRQALNCHGNVAIEAKHEDIGWSTFEAREASSKLAHRGRRLHMDRRRWARQVFDYISVNCVQTQCTKRINQLRKKYGFFTEPVMKATASKWASEVRRRVKKEERSGTIGPEAYYDNSLGSRLLFEARAGALQTRLYRQWLYPAINSVQCRASSQEDETIAHLVLRCTGLTPRRDEARRVHNQGPSQNNTSRAIPDRLRQSHRRHSVHQRHRSKCYPYYRRSHLTNYNMSVRTYREVEGLYLSRIFHEKAVRSALFYKPQPDDMFIVSYPKCGTIWMQYIAYSIFNDGFCPQDTINFFKSAPFLEAMGTEGAKDMTRPGAIKTHLPFDKQPYSERAKYIYVTRNPYDCCVSFYYHTKNFPAYEFDNGTFDEFFDLFVRGRVDYGDYFDHLLSWYAHREDPNVLFVTYEDLKKDSKSWILKVADFIGEDYGKRLRNQPAVLERIVSTTSLGSMKGTKKGMKNSALSVDDVEPQEMQEPLRLMKESLGDLWKKPVVGDFVRKGIVGDWRNHFSPKQVKQMKERIALKTKGSDVMTLWNDVDLP</sequence>
<evidence type="ECO:0000313" key="1">
    <source>
        <dbReference type="EMBL" id="KAG0429311.1"/>
    </source>
</evidence>
<proteinExistence type="predicted"/>
<evidence type="ECO:0000313" key="2">
    <source>
        <dbReference type="Proteomes" id="UP000805193"/>
    </source>
</evidence>
<comment type="caution">
    <text evidence="1">The sequence shown here is derived from an EMBL/GenBank/DDBJ whole genome shotgun (WGS) entry which is preliminary data.</text>
</comment>
<name>A0AC60Q8K6_IXOPE</name>
<protein>
    <submittedName>
        <fullName evidence="1">Uncharacterized protein</fullName>
    </submittedName>
</protein>
<accession>A0AC60Q8K6</accession>
<dbReference type="EMBL" id="JABSTQ010009420">
    <property type="protein sequence ID" value="KAG0429311.1"/>
    <property type="molecule type" value="Genomic_DNA"/>
</dbReference>
<dbReference type="Proteomes" id="UP000805193">
    <property type="component" value="Unassembled WGS sequence"/>
</dbReference>